<dbReference type="EMBL" id="CP038033">
    <property type="protein sequence ID" value="QBQ55265.1"/>
    <property type="molecule type" value="Genomic_DNA"/>
</dbReference>
<dbReference type="GO" id="GO:0043571">
    <property type="term" value="P:maintenance of CRISPR repeat elements"/>
    <property type="evidence" value="ECO:0007669"/>
    <property type="project" value="InterPro"/>
</dbReference>
<evidence type="ECO:0000313" key="2">
    <source>
        <dbReference type="Proteomes" id="UP000294325"/>
    </source>
</evidence>
<evidence type="ECO:0000313" key="1">
    <source>
        <dbReference type="EMBL" id="QBQ55265.1"/>
    </source>
</evidence>
<dbReference type="OrthoDB" id="9776792at2"/>
<gene>
    <name evidence="1" type="primary">cas7c</name>
    <name evidence="1" type="ORF">E3U44_12650</name>
</gene>
<dbReference type="NCBIfam" id="TIGR02589">
    <property type="entry name" value="cas_Csd2"/>
    <property type="match status" value="1"/>
</dbReference>
<proteinExistence type="predicted"/>
<keyword evidence="2" id="KW-1185">Reference proteome</keyword>
<reference evidence="1 2" key="1">
    <citation type="submission" date="2019-03" db="EMBL/GenBank/DDBJ databases">
        <title>The genome sequence of Nitrosococcus wardiae strain D1FHST reveals the archetypal metabolic capacity of ammonia-oxidizing Gammaproteobacteria.</title>
        <authorList>
            <person name="Wang L."/>
            <person name="Lim C.K."/>
            <person name="Hanson T.E."/>
            <person name="Dang H."/>
            <person name="Klotz M.G."/>
        </authorList>
    </citation>
    <scope>NUCLEOTIDE SEQUENCE [LARGE SCALE GENOMIC DNA]</scope>
    <source>
        <strain evidence="1 2">D1FHS</strain>
    </source>
</reference>
<dbReference type="Pfam" id="PF05107">
    <property type="entry name" value="Cas_Cas7"/>
    <property type="match status" value="2"/>
</dbReference>
<name>A0A4V1AW36_9GAMM</name>
<dbReference type="KEGG" id="nwr:E3U44_12650"/>
<dbReference type="InterPro" id="IPR006482">
    <property type="entry name" value="Cas7_Csh2/Csh2"/>
</dbReference>
<dbReference type="InterPro" id="IPR013418">
    <property type="entry name" value="CRISPR-assoc_prot_Cas7/Csd2"/>
</dbReference>
<protein>
    <submittedName>
        <fullName evidence="1">Type I-C CRISPR-associated protein Cas7/Csd2</fullName>
    </submittedName>
</protein>
<dbReference type="RefSeq" id="WP_134358530.1">
    <property type="nucleotide sequence ID" value="NZ_CP038033.1"/>
</dbReference>
<dbReference type="NCBIfam" id="TIGR01595">
    <property type="entry name" value="cas_CT1132"/>
    <property type="match status" value="1"/>
</dbReference>
<organism evidence="1 2">
    <name type="scientific">Nitrosococcus wardiae</name>
    <dbReference type="NCBI Taxonomy" id="1814290"/>
    <lineage>
        <taxon>Bacteria</taxon>
        <taxon>Pseudomonadati</taxon>
        <taxon>Pseudomonadota</taxon>
        <taxon>Gammaproteobacteria</taxon>
        <taxon>Chromatiales</taxon>
        <taxon>Chromatiaceae</taxon>
        <taxon>Nitrosococcus</taxon>
    </lineage>
</organism>
<dbReference type="AlphaFoldDB" id="A0A4V1AW36"/>
<accession>A0A4V1AW36</accession>
<dbReference type="Proteomes" id="UP000294325">
    <property type="component" value="Chromosome"/>
</dbReference>
<sequence>MSNPIQNRYEFVLLFDVQDGNPNGDPDAGNLPRVDPETGNGLVTDVCLKRKIRNYVAFAKGYERPFDIYVKEKAVLGRSHLEAFKHLDIQLGEESKLAVKKELEEKIREVELPGGLSLVENQDELLDLVVAAGIDKKEIKDWLKNAELDSAVKTFINSAVKNSKSRKPTGEEVQQGREKMCEWFFDIRTFGAVMSLKSAPNCGQVRGPVQMSFARSVSPVVPLEHSITRMAVATEAEAEKQGGDNRTMGRKFTIPYALYRGHGYISAHLARQTGFSEEDLALLWEALTNMFEHDHSAARGQMSVRGLYVFKHDNALGHAPAHMLFDGITVQPREGVNVPREFSDYQVTVNDTGLPQGVTLMRQVG</sequence>